<evidence type="ECO:0000256" key="1">
    <source>
        <dbReference type="ARBA" id="ARBA00023015"/>
    </source>
</evidence>
<proteinExistence type="predicted"/>
<evidence type="ECO:0000256" key="2">
    <source>
        <dbReference type="ARBA" id="ARBA00023125"/>
    </source>
</evidence>
<name>A0A5A5U401_LEUCI</name>
<dbReference type="Pfam" id="PF01047">
    <property type="entry name" value="MarR"/>
    <property type="match status" value="1"/>
</dbReference>
<dbReference type="PROSITE" id="PS50995">
    <property type="entry name" value="HTH_MARR_2"/>
    <property type="match status" value="1"/>
</dbReference>
<sequence>MLANNFLDHFSHFMTEYENSKTDQHVIDGFNTAEVHTIVTIGKNKNISLHELASKRKISTSAASQLTSKLESRGIIKKQRLESNTKKSALYLTNEGQAIFEKHQEQQKYLENNLQNIVNELSDEDRNLVIKLLDDIEGSWNSLPWRKESMKGDK</sequence>
<dbReference type="Gene3D" id="1.10.10.10">
    <property type="entry name" value="Winged helix-like DNA-binding domain superfamily/Winged helix DNA-binding domain"/>
    <property type="match status" value="1"/>
</dbReference>
<dbReference type="InterPro" id="IPR036388">
    <property type="entry name" value="WH-like_DNA-bd_sf"/>
</dbReference>
<dbReference type="RefSeq" id="WP_133286161.1">
    <property type="nucleotide sequence ID" value="NZ_BJJW01000025.1"/>
</dbReference>
<keyword evidence="1" id="KW-0805">Transcription regulation</keyword>
<dbReference type="PANTHER" id="PTHR42756:SF1">
    <property type="entry name" value="TRANSCRIPTIONAL REPRESSOR OF EMRAB OPERON"/>
    <property type="match status" value="1"/>
</dbReference>
<organism evidence="5 6">
    <name type="scientific">Leuconostoc citreum</name>
    <dbReference type="NCBI Taxonomy" id="33964"/>
    <lineage>
        <taxon>Bacteria</taxon>
        <taxon>Bacillati</taxon>
        <taxon>Bacillota</taxon>
        <taxon>Bacilli</taxon>
        <taxon>Lactobacillales</taxon>
        <taxon>Lactobacillaceae</taxon>
        <taxon>Leuconostoc</taxon>
    </lineage>
</organism>
<feature type="domain" description="HTH marR-type" evidence="4">
    <location>
        <begin position="1"/>
        <end position="138"/>
    </location>
</feature>
<evidence type="ECO:0000259" key="4">
    <source>
        <dbReference type="PROSITE" id="PS50995"/>
    </source>
</evidence>
<protein>
    <submittedName>
        <fullName evidence="5">Transcriptional regulator</fullName>
    </submittedName>
</protein>
<dbReference type="SUPFAM" id="SSF46785">
    <property type="entry name" value="Winged helix' DNA-binding domain"/>
    <property type="match status" value="1"/>
</dbReference>
<dbReference type="AlphaFoldDB" id="A0A5A5U401"/>
<comment type="caution">
    <text evidence="5">The sequence shown here is derived from an EMBL/GenBank/DDBJ whole genome shotgun (WGS) entry which is preliminary data.</text>
</comment>
<keyword evidence="2" id="KW-0238">DNA-binding</keyword>
<evidence type="ECO:0000313" key="5">
    <source>
        <dbReference type="EMBL" id="GDZ84722.1"/>
    </source>
</evidence>
<evidence type="ECO:0000256" key="3">
    <source>
        <dbReference type="ARBA" id="ARBA00023163"/>
    </source>
</evidence>
<evidence type="ECO:0000313" key="6">
    <source>
        <dbReference type="Proteomes" id="UP000323274"/>
    </source>
</evidence>
<gene>
    <name evidence="5" type="ORF">LCIT_19640</name>
</gene>
<dbReference type="GO" id="GO:0003700">
    <property type="term" value="F:DNA-binding transcription factor activity"/>
    <property type="evidence" value="ECO:0007669"/>
    <property type="project" value="InterPro"/>
</dbReference>
<reference evidence="5 6" key="1">
    <citation type="submission" date="2019-04" db="EMBL/GenBank/DDBJ databases">
        <title>A pseudo-fructophilic Leuconostoc citreum strain F192-5 isolated from peel of satsuma mandarin: the first report for isolation and characterization of strain-dependent fructophilic-like characteristics.</title>
        <authorList>
            <person name="Maeno S."/>
            <person name="Tanizawa Y."/>
            <person name="Kajikawa A."/>
            <person name="Kanesaki Y."/>
            <person name="Kubota E."/>
            <person name="Arita M."/>
            <person name="Leon D."/>
            <person name="Endo A."/>
        </authorList>
    </citation>
    <scope>NUCLEOTIDE SEQUENCE [LARGE SCALE GENOMIC DNA]</scope>
    <source>
        <strain evidence="5 6">F192-5</strain>
    </source>
</reference>
<accession>A0A5A5U401</accession>
<dbReference type="InterPro" id="IPR000835">
    <property type="entry name" value="HTH_MarR-typ"/>
</dbReference>
<dbReference type="Proteomes" id="UP000323274">
    <property type="component" value="Unassembled WGS sequence"/>
</dbReference>
<keyword evidence="3" id="KW-0804">Transcription</keyword>
<dbReference type="GO" id="GO:0003677">
    <property type="term" value="F:DNA binding"/>
    <property type="evidence" value="ECO:0007669"/>
    <property type="project" value="UniProtKB-KW"/>
</dbReference>
<dbReference type="EMBL" id="BJJW01000025">
    <property type="protein sequence ID" value="GDZ84722.1"/>
    <property type="molecule type" value="Genomic_DNA"/>
</dbReference>
<dbReference type="PANTHER" id="PTHR42756">
    <property type="entry name" value="TRANSCRIPTIONAL REGULATOR, MARR"/>
    <property type="match status" value="1"/>
</dbReference>
<dbReference type="SMART" id="SM00347">
    <property type="entry name" value="HTH_MARR"/>
    <property type="match status" value="1"/>
</dbReference>
<dbReference type="InterPro" id="IPR036390">
    <property type="entry name" value="WH_DNA-bd_sf"/>
</dbReference>